<evidence type="ECO:0000313" key="2">
    <source>
        <dbReference type="Proteomes" id="UP001465755"/>
    </source>
</evidence>
<accession>A0AAW1PG36</accession>
<dbReference type="SUPFAM" id="SSF82171">
    <property type="entry name" value="DPP6 N-terminal domain-like"/>
    <property type="match status" value="1"/>
</dbReference>
<dbReference type="Proteomes" id="UP001465755">
    <property type="component" value="Unassembled WGS sequence"/>
</dbReference>
<sequence>MSVVKAAQGGDYPHLTSYALQDPLWQHLLPQVGPRDLGSLACTCKAAEQLVARAALEKWQEAANACLPPQHPHCGNNEVPETVCCSRCEHGCLVVCFEDGTMRYLTDQPGHVMDFQWQWCSDGENVVTLSRSRFSENMVVEVFTVHPGPQTHLLAPICEAGGWMANAGPDHLEMQLSARADYFTVVLDFTSEDLCFMTKVFATSGECLLDPEANMVDPEQDLCNMKTRPLWHPEQPIIAFFSMEKALCLLDVRTGVTRELEIPAMRSKMRAINDKQLAALCWSPDGSLLSMLGGGLSVFSDQLLVPLSTLSLPHLSAKDLANVARTCKKGSQLVTLATVDQWRDLAQKLPLRHPLLRVLQSAQVPELQDALSTFGKSMANLRSGKLAQLTPVPWTVPRAIDAPKFAPNGCDFATWTHLIVRAVDLRLMYGTALRIDLAEASITPGSDDSPLDINLSADAKFCSFRILDGEAVTWVFSTETGELVLETDDLYDGTKPFWHPEQPQFVQFMDASLTLYDLDTGESRILVTVPMMPEDTEYQADMNRVCCWSPCGKLVAYSYFNDTPEEGLTVAVARADGSGVLHAFHNLSSNFFGSA</sequence>
<protein>
    <submittedName>
        <fullName evidence="1">Uncharacterized protein</fullName>
    </submittedName>
</protein>
<reference evidence="1 2" key="1">
    <citation type="journal article" date="2024" name="Nat. Commun.">
        <title>Phylogenomics reveals the evolutionary origins of lichenization in chlorophyte algae.</title>
        <authorList>
            <person name="Puginier C."/>
            <person name="Libourel C."/>
            <person name="Otte J."/>
            <person name="Skaloud P."/>
            <person name="Haon M."/>
            <person name="Grisel S."/>
            <person name="Petersen M."/>
            <person name="Berrin J.G."/>
            <person name="Delaux P.M."/>
            <person name="Dal Grande F."/>
            <person name="Keller J."/>
        </authorList>
    </citation>
    <scope>NUCLEOTIDE SEQUENCE [LARGE SCALE GENOMIC DNA]</scope>
    <source>
        <strain evidence="1 2">SAG 2036</strain>
    </source>
</reference>
<dbReference type="EMBL" id="JALJOQ010000034">
    <property type="protein sequence ID" value="KAK9807098.1"/>
    <property type="molecule type" value="Genomic_DNA"/>
</dbReference>
<evidence type="ECO:0000313" key="1">
    <source>
        <dbReference type="EMBL" id="KAK9807098.1"/>
    </source>
</evidence>
<keyword evidence="2" id="KW-1185">Reference proteome</keyword>
<proteinExistence type="predicted"/>
<comment type="caution">
    <text evidence="1">The sequence shown here is derived from an EMBL/GenBank/DDBJ whole genome shotgun (WGS) entry which is preliminary data.</text>
</comment>
<dbReference type="AlphaFoldDB" id="A0AAW1PG36"/>
<name>A0AAW1PG36_9CHLO</name>
<gene>
    <name evidence="1" type="ORF">WJX73_004810</name>
</gene>
<organism evidence="1 2">
    <name type="scientific">Symbiochloris irregularis</name>
    <dbReference type="NCBI Taxonomy" id="706552"/>
    <lineage>
        <taxon>Eukaryota</taxon>
        <taxon>Viridiplantae</taxon>
        <taxon>Chlorophyta</taxon>
        <taxon>core chlorophytes</taxon>
        <taxon>Trebouxiophyceae</taxon>
        <taxon>Trebouxiales</taxon>
        <taxon>Trebouxiaceae</taxon>
        <taxon>Symbiochloris</taxon>
    </lineage>
</organism>